<dbReference type="InterPro" id="IPR029063">
    <property type="entry name" value="SAM-dependent_MTases_sf"/>
</dbReference>
<keyword evidence="1" id="KW-0472">Membrane</keyword>
<dbReference type="PANTHER" id="PTHR45277:SF1">
    <property type="entry name" value="EXPRESSED PROTEIN"/>
    <property type="match status" value="1"/>
</dbReference>
<organism evidence="3 4">
    <name type="scientific">Clostridium niameyense</name>
    <dbReference type="NCBI Taxonomy" id="1622073"/>
    <lineage>
        <taxon>Bacteria</taxon>
        <taxon>Bacillati</taxon>
        <taxon>Bacillota</taxon>
        <taxon>Clostridia</taxon>
        <taxon>Eubacteriales</taxon>
        <taxon>Clostridiaceae</taxon>
        <taxon>Clostridium</taxon>
    </lineage>
</organism>
<keyword evidence="1" id="KW-0812">Transmembrane</keyword>
<evidence type="ECO:0000313" key="3">
    <source>
        <dbReference type="EMBL" id="NEZ46448.1"/>
    </source>
</evidence>
<evidence type="ECO:0000256" key="1">
    <source>
        <dbReference type="SAM" id="Phobius"/>
    </source>
</evidence>
<dbReference type="Proteomes" id="UP000473885">
    <property type="component" value="Unassembled WGS sequence"/>
</dbReference>
<dbReference type="AlphaFoldDB" id="A0A6M0RB83"/>
<dbReference type="PANTHER" id="PTHR45277">
    <property type="entry name" value="EXPRESSED PROTEIN"/>
    <property type="match status" value="1"/>
</dbReference>
<proteinExistence type="predicted"/>
<accession>A0A6M0RB83</accession>
<sequence length="262" mass="29923">MKKQKTNYGNWVSVNIMSLLWSISGIFLIVWICNGLYWRNLIIEIIFGILFLMATIICIYMQICQHIFSFNGGRLMEKFYNVLIKTLKWSGSGTLIDIGCGAGALSIKCAKYFSNSSIIGIDYWGKEWNYAKEQCENNARTEGVSKQIVFQNGDAAKLDFPSEYFEAAVSNFVFHEVRTQSDKRAVVKEALRVVKKGGAFAFHDLFEQKHLYGDIGNFLEELKQNGIAEIHYIPHTESLEFIPSFCKAPWMLKNMGLIYGIK</sequence>
<dbReference type="GO" id="GO:0008757">
    <property type="term" value="F:S-adenosylmethionine-dependent methyltransferase activity"/>
    <property type="evidence" value="ECO:0007669"/>
    <property type="project" value="InterPro"/>
</dbReference>
<feature type="transmembrane region" description="Helical" evidence="1">
    <location>
        <begin position="12"/>
        <end position="32"/>
    </location>
</feature>
<evidence type="ECO:0000259" key="2">
    <source>
        <dbReference type="Pfam" id="PF08241"/>
    </source>
</evidence>
<dbReference type="EMBL" id="SXDP01000002">
    <property type="protein sequence ID" value="NEZ46448.1"/>
    <property type="molecule type" value="Genomic_DNA"/>
</dbReference>
<feature type="domain" description="Methyltransferase type 11" evidence="2">
    <location>
        <begin position="96"/>
        <end position="202"/>
    </location>
</feature>
<keyword evidence="4" id="KW-1185">Reference proteome</keyword>
<reference evidence="3 4" key="1">
    <citation type="submission" date="2019-04" db="EMBL/GenBank/DDBJ databases">
        <title>Genome sequencing of Clostridium botulinum Groups I-IV and Clostridium butyricum.</title>
        <authorList>
            <person name="Brunt J."/>
            <person name="Van Vliet A.H.M."/>
            <person name="Stringer S.C."/>
            <person name="Carter A.T."/>
            <person name="Peck M.W."/>
        </authorList>
    </citation>
    <scope>NUCLEOTIDE SEQUENCE [LARGE SCALE GENOMIC DNA]</scope>
    <source>
        <strain evidence="3 4">IFR 18/094</strain>
    </source>
</reference>
<dbReference type="InterPro" id="IPR013216">
    <property type="entry name" value="Methyltransf_11"/>
</dbReference>
<evidence type="ECO:0000313" key="4">
    <source>
        <dbReference type="Proteomes" id="UP000473885"/>
    </source>
</evidence>
<keyword evidence="3" id="KW-0808">Transferase</keyword>
<dbReference type="CDD" id="cd02440">
    <property type="entry name" value="AdoMet_MTases"/>
    <property type="match status" value="1"/>
</dbReference>
<keyword evidence="1" id="KW-1133">Transmembrane helix</keyword>
<dbReference type="Gene3D" id="3.40.50.150">
    <property type="entry name" value="Vaccinia Virus protein VP39"/>
    <property type="match status" value="1"/>
</dbReference>
<dbReference type="RefSeq" id="WP_163248659.1">
    <property type="nucleotide sequence ID" value="NZ_SXDP01000002.1"/>
</dbReference>
<comment type="caution">
    <text evidence="3">The sequence shown here is derived from an EMBL/GenBank/DDBJ whole genome shotgun (WGS) entry which is preliminary data.</text>
</comment>
<dbReference type="GO" id="GO:0032259">
    <property type="term" value="P:methylation"/>
    <property type="evidence" value="ECO:0007669"/>
    <property type="project" value="UniProtKB-KW"/>
</dbReference>
<feature type="transmembrane region" description="Helical" evidence="1">
    <location>
        <begin position="38"/>
        <end position="61"/>
    </location>
</feature>
<dbReference type="SUPFAM" id="SSF53335">
    <property type="entry name" value="S-adenosyl-L-methionine-dependent methyltransferases"/>
    <property type="match status" value="1"/>
</dbReference>
<name>A0A6M0RB83_9CLOT</name>
<gene>
    <name evidence="3" type="ORF">FDF74_04365</name>
</gene>
<protein>
    <submittedName>
        <fullName evidence="3">Class I SAM-dependent methyltransferase</fullName>
    </submittedName>
</protein>
<keyword evidence="3" id="KW-0489">Methyltransferase</keyword>
<dbReference type="Pfam" id="PF08241">
    <property type="entry name" value="Methyltransf_11"/>
    <property type="match status" value="1"/>
</dbReference>